<evidence type="ECO:0000313" key="2">
    <source>
        <dbReference type="EMBL" id="PMS15120.1"/>
    </source>
</evidence>
<evidence type="ECO:0000256" key="1">
    <source>
        <dbReference type="SAM" id="Phobius"/>
    </source>
</evidence>
<dbReference type="PANTHER" id="PTHR28026:SF9">
    <property type="entry name" value="2-HYDROXY-PALMITIC ACID DIOXYGENASE MPO1"/>
    <property type="match status" value="1"/>
</dbReference>
<feature type="transmembrane region" description="Helical" evidence="1">
    <location>
        <begin position="21"/>
        <end position="40"/>
    </location>
</feature>
<dbReference type="Proteomes" id="UP000235616">
    <property type="component" value="Unassembled WGS sequence"/>
</dbReference>
<dbReference type="PANTHER" id="PTHR28026">
    <property type="entry name" value="DUF962 DOMAIN PROTEIN (AFU_ORTHOLOGUE AFUA_8G05310)"/>
    <property type="match status" value="1"/>
</dbReference>
<keyword evidence="1" id="KW-0812">Transmembrane</keyword>
<protein>
    <recommendedName>
        <fullName evidence="4">DUF962 domain-containing protein</fullName>
    </recommendedName>
</protein>
<keyword evidence="1" id="KW-1133">Transmembrane helix</keyword>
<dbReference type="GO" id="GO:0046521">
    <property type="term" value="P:sphingoid catabolic process"/>
    <property type="evidence" value="ECO:0007669"/>
    <property type="project" value="TreeGrafter"/>
</dbReference>
<reference evidence="2 3" key="1">
    <citation type="submission" date="2018-01" db="EMBL/GenBank/DDBJ databases">
        <title>Whole genome analyses suggest that Burkholderia sensu lato contains two further novel genera in the rhizoxinica-symbiotica group Mycetohabitans gen. nov., and Trinickia gen. nov.: implications for the evolution of diazotrophy and nodulation in the Burkholderiaceae.</title>
        <authorList>
            <person name="Estrada-de los Santos P."/>
            <person name="Palmer M."/>
            <person name="Chavez-Ramirez B."/>
            <person name="Beukes C."/>
            <person name="Steenkamp E.T."/>
            <person name="Hirsch A.M."/>
            <person name="Manyaka P."/>
            <person name="Maluk M."/>
            <person name="Lafos M."/>
            <person name="Crook M."/>
            <person name="Gross E."/>
            <person name="Simon M.F."/>
            <person name="Bueno dos Reis Junior F."/>
            <person name="Poole P.S."/>
            <person name="Venter S.N."/>
            <person name="James E.K."/>
        </authorList>
    </citation>
    <scope>NUCLEOTIDE SEQUENCE [LARGE SCALE GENOMIC DNA]</scope>
    <source>
        <strain evidence="2 3">GIMN1.004</strain>
    </source>
</reference>
<evidence type="ECO:0000313" key="3">
    <source>
        <dbReference type="Proteomes" id="UP000235616"/>
    </source>
</evidence>
<keyword evidence="3" id="KW-1185">Reference proteome</keyword>
<sequence length="179" mass="19817">MKNLTDQLAQYASYHRDRRNIATHFAGIPMIVLALAILLSRPQWHFASLPIAVSPGLVLFACATVYYIALDVVLGVVMAVFSAACLTLGAWLAREPATIWAASGAALFIVGWIFQFVGHVAYEHRKPAFADDLIGLVIGPLFVLAELFFGFGWRSTLRDAVDRRAHSLRESQQNRHQPV</sequence>
<feature type="transmembrane region" description="Helical" evidence="1">
    <location>
        <begin position="72"/>
        <end position="93"/>
    </location>
</feature>
<dbReference type="AlphaFoldDB" id="A0A2N7VD78"/>
<dbReference type="OrthoDB" id="5515308at2"/>
<dbReference type="Pfam" id="PF06127">
    <property type="entry name" value="Mpo1-like"/>
    <property type="match status" value="1"/>
</dbReference>
<feature type="transmembrane region" description="Helical" evidence="1">
    <location>
        <begin position="46"/>
        <end position="67"/>
    </location>
</feature>
<accession>A0A2N7VD78</accession>
<proteinExistence type="predicted"/>
<dbReference type="RefSeq" id="WP_102648803.1">
    <property type="nucleotide sequence ID" value="NZ_PNYA01000035.1"/>
</dbReference>
<feature type="transmembrane region" description="Helical" evidence="1">
    <location>
        <begin position="133"/>
        <end position="153"/>
    </location>
</feature>
<organism evidence="2 3">
    <name type="scientific">Trinickia dabaoshanensis</name>
    <dbReference type="NCBI Taxonomy" id="564714"/>
    <lineage>
        <taxon>Bacteria</taxon>
        <taxon>Pseudomonadati</taxon>
        <taxon>Pseudomonadota</taxon>
        <taxon>Betaproteobacteria</taxon>
        <taxon>Burkholderiales</taxon>
        <taxon>Burkholderiaceae</taxon>
        <taxon>Trinickia</taxon>
    </lineage>
</organism>
<comment type="caution">
    <text evidence="2">The sequence shown here is derived from an EMBL/GenBank/DDBJ whole genome shotgun (WGS) entry which is preliminary data.</text>
</comment>
<dbReference type="InterPro" id="IPR009305">
    <property type="entry name" value="Mpo1-like"/>
</dbReference>
<gene>
    <name evidence="2" type="ORF">C0Z18_28570</name>
</gene>
<feature type="transmembrane region" description="Helical" evidence="1">
    <location>
        <begin position="99"/>
        <end position="121"/>
    </location>
</feature>
<dbReference type="GO" id="GO:0016020">
    <property type="term" value="C:membrane"/>
    <property type="evidence" value="ECO:0007669"/>
    <property type="project" value="GOC"/>
</dbReference>
<dbReference type="EMBL" id="PNYA01000035">
    <property type="protein sequence ID" value="PMS15120.1"/>
    <property type="molecule type" value="Genomic_DNA"/>
</dbReference>
<name>A0A2N7VD78_9BURK</name>
<evidence type="ECO:0008006" key="4">
    <source>
        <dbReference type="Google" id="ProtNLM"/>
    </source>
</evidence>
<keyword evidence="1" id="KW-0472">Membrane</keyword>